<dbReference type="RefSeq" id="WP_250873639.1">
    <property type="nucleotide sequence ID" value="NZ_JALXFV010000005.1"/>
</dbReference>
<dbReference type="SUPFAM" id="SSF55486">
    <property type="entry name" value="Metalloproteases ('zincins'), catalytic domain"/>
    <property type="match status" value="1"/>
</dbReference>
<evidence type="ECO:0000313" key="1">
    <source>
        <dbReference type="EMBL" id="MFD1513664.1"/>
    </source>
</evidence>
<sequence length="284" mass="30572">MRRREFLLGGGVVGTLGAVGVVTTLVGELEVRWWATPRAAQYEALRERVTGYLERGLDGLALSVDVSHGGVVSVPTENAHRLVADGAWPRRLLTGGVGGTVDPATDVNLLVTDSSMRRSPTGAGIPYVAAVGGARHVARAPPATDVEDVVPDRFTFRTIQILVHECGHALGLRHDHGTIRDDGAVAVVSPMVSGYAWADGPLRREQFDFDRNRCGRPYPSVRGREPRLRLGFDDCERHGVTRFRRPGLPTLPVGESAVDDLLALARSLPTCATCLDDGERSDQG</sequence>
<dbReference type="Proteomes" id="UP001597187">
    <property type="component" value="Unassembled WGS sequence"/>
</dbReference>
<accession>A0ABD6AV77</accession>
<dbReference type="EMBL" id="JBHUDC010000005">
    <property type="protein sequence ID" value="MFD1513664.1"/>
    <property type="molecule type" value="Genomic_DNA"/>
</dbReference>
<reference evidence="1 2" key="1">
    <citation type="journal article" date="2019" name="Int. J. Syst. Evol. Microbiol.">
        <title>The Global Catalogue of Microorganisms (GCM) 10K type strain sequencing project: providing services to taxonomists for standard genome sequencing and annotation.</title>
        <authorList>
            <consortium name="The Broad Institute Genomics Platform"/>
            <consortium name="The Broad Institute Genome Sequencing Center for Infectious Disease"/>
            <person name="Wu L."/>
            <person name="Ma J."/>
        </authorList>
    </citation>
    <scope>NUCLEOTIDE SEQUENCE [LARGE SCALE GENOMIC DNA]</scope>
    <source>
        <strain evidence="1 2">CGMCC 1.12563</strain>
    </source>
</reference>
<keyword evidence="2" id="KW-1185">Reference proteome</keyword>
<evidence type="ECO:0008006" key="3">
    <source>
        <dbReference type="Google" id="ProtNLM"/>
    </source>
</evidence>
<proteinExistence type="predicted"/>
<dbReference type="AlphaFoldDB" id="A0ABD6AV77"/>
<protein>
    <recommendedName>
        <fullName evidence="3">Peptidase M10A and M12B matrixin and adamalysin</fullName>
    </recommendedName>
</protein>
<gene>
    <name evidence="1" type="ORF">ACFSBT_10265</name>
</gene>
<organism evidence="1 2">
    <name type="scientific">Halomarina rubra</name>
    <dbReference type="NCBI Taxonomy" id="2071873"/>
    <lineage>
        <taxon>Archaea</taxon>
        <taxon>Methanobacteriati</taxon>
        <taxon>Methanobacteriota</taxon>
        <taxon>Stenosarchaea group</taxon>
        <taxon>Halobacteria</taxon>
        <taxon>Halobacteriales</taxon>
        <taxon>Natronomonadaceae</taxon>
        <taxon>Halomarina</taxon>
    </lineage>
</organism>
<name>A0ABD6AV77_9EURY</name>
<comment type="caution">
    <text evidence="1">The sequence shown here is derived from an EMBL/GenBank/DDBJ whole genome shotgun (WGS) entry which is preliminary data.</text>
</comment>
<evidence type="ECO:0000313" key="2">
    <source>
        <dbReference type="Proteomes" id="UP001597187"/>
    </source>
</evidence>